<keyword evidence="3" id="KW-1185">Reference proteome</keyword>
<evidence type="ECO:0000256" key="1">
    <source>
        <dbReference type="SAM" id="MobiDB-lite"/>
    </source>
</evidence>
<sequence length="580" mass="65451">MPSRLADSQARDEAVVRRHLVRFYEEHNPEKLNSIETILFAYRGHWDELFVELADKYKLVPQRPDTATQCCSASFHRSFPAGQDSSLDDSLCPTSNGSAVSSPFELLDPMLVVQRRCNDRKGSDFQRGAMGMPHDGKRNKMQKIGDSTLSSYLCSGDAQDDIIRRLRRQQLFMRFAPKDVLRMEEFMAQYREAYMMSANCGADGTGGVAEGEWEEAMTRDLLHEINREKSNGGEHNANPSPHKLFLTPLPLSFASRMLFPFHPADPLEVGSPLGMRQLHGLRATDPCTPELRRREERSTTTRSLPFPAQSSLTSNMDELMDSPVETSVDEWCDPPGGNGLTNAAEASLALEQEELSQPNSTSVGNMVDAEATEENAELRGNGDSPSSSIILSFKTHGKKLCVMFSQTREEQRAERLLAHPVMRRALACPHLHYRLFLLLCISLERAQGGIVPPQRDTFLASWKGGEHMPCWEPSLEHRVLWRGSSPRDESAFFIPNDNFAETLPDDLLDTLHASRALIRFIGLESLWHDEVTFADVVAVRMRYFTRRYSTLRWLVLRPFASLRRDQECIQHPLSGGVSRA</sequence>
<organism evidence="2 3">
    <name type="scientific">Trypanosoma rangeli SC58</name>
    <dbReference type="NCBI Taxonomy" id="429131"/>
    <lineage>
        <taxon>Eukaryota</taxon>
        <taxon>Discoba</taxon>
        <taxon>Euglenozoa</taxon>
        <taxon>Kinetoplastea</taxon>
        <taxon>Metakinetoplastina</taxon>
        <taxon>Trypanosomatida</taxon>
        <taxon>Trypanosomatidae</taxon>
        <taxon>Trypanosoma</taxon>
        <taxon>Herpetosoma</taxon>
    </lineage>
</organism>
<dbReference type="AlphaFoldDB" id="A0A061J805"/>
<gene>
    <name evidence="2" type="ORF">TRSC58_01797</name>
</gene>
<accession>A0A061J805</accession>
<evidence type="ECO:0000313" key="2">
    <source>
        <dbReference type="EMBL" id="ESL10470.1"/>
    </source>
</evidence>
<reference evidence="2 3" key="1">
    <citation type="submission" date="2013-07" db="EMBL/GenBank/DDBJ databases">
        <authorList>
            <person name="Stoco P.H."/>
            <person name="Wagner G."/>
            <person name="Gerber A."/>
            <person name="Zaha A."/>
            <person name="Thompson C."/>
            <person name="Bartholomeu D.C."/>
            <person name="Luckemeyer D.D."/>
            <person name="Bahia D."/>
            <person name="Loreto E."/>
            <person name="Prestes E.B."/>
            <person name="Lima F.M."/>
            <person name="Rodrigues-Luiz G."/>
            <person name="Vallejo G.A."/>
            <person name="Filho J.F."/>
            <person name="Monteiro K.M."/>
            <person name="Tyler K.M."/>
            <person name="de Almeida L.G."/>
            <person name="Ortiz M.F."/>
            <person name="Siervo M.A."/>
            <person name="de Moraes M.H."/>
            <person name="Cunha O.L."/>
            <person name="Mendonca-Neto R."/>
            <person name="Silva R."/>
            <person name="Teixeira S.M."/>
            <person name="Murta S.M."/>
            <person name="Sincero T.C."/>
            <person name="Mendes T.A."/>
            <person name="Urmenyi T.P."/>
            <person name="Silva V.G."/>
            <person name="da Rocha W.D."/>
            <person name="Andersson B."/>
            <person name="Romanha A.J."/>
            <person name="Steindel M."/>
            <person name="de Vasconcelos A.T."/>
            <person name="Grisard E.C."/>
        </authorList>
    </citation>
    <scope>NUCLEOTIDE SEQUENCE [LARGE SCALE GENOMIC DNA]</scope>
    <source>
        <strain evidence="2 3">SC58</strain>
    </source>
</reference>
<comment type="caution">
    <text evidence="2">The sequence shown here is derived from an EMBL/GenBank/DDBJ whole genome shotgun (WGS) entry which is preliminary data.</text>
</comment>
<feature type="region of interest" description="Disordered" evidence="1">
    <location>
        <begin position="280"/>
        <end position="315"/>
    </location>
</feature>
<dbReference type="Proteomes" id="UP000031737">
    <property type="component" value="Unassembled WGS sequence"/>
</dbReference>
<protein>
    <submittedName>
        <fullName evidence="2">Uncharacterized protein</fullName>
    </submittedName>
</protein>
<feature type="compositionally biased region" description="Basic and acidic residues" evidence="1">
    <location>
        <begin position="290"/>
        <end position="299"/>
    </location>
</feature>
<dbReference type="VEuPathDB" id="TriTrypDB:TRSC58_01797"/>
<proteinExistence type="predicted"/>
<dbReference type="EMBL" id="AUPL01001797">
    <property type="protein sequence ID" value="ESL10470.1"/>
    <property type="molecule type" value="Genomic_DNA"/>
</dbReference>
<name>A0A061J805_TRYRA</name>
<evidence type="ECO:0000313" key="3">
    <source>
        <dbReference type="Proteomes" id="UP000031737"/>
    </source>
</evidence>
<dbReference type="OrthoDB" id="164285at2759"/>